<protein>
    <submittedName>
        <fullName evidence="2">Uncharacterized protein</fullName>
    </submittedName>
</protein>
<name>A0A5P1EVR1_ASPOF</name>
<proteinExistence type="predicted"/>
<dbReference type="Pfam" id="PF08737">
    <property type="entry name" value="Rgp1"/>
    <property type="match status" value="1"/>
</dbReference>
<reference evidence="3" key="1">
    <citation type="journal article" date="2017" name="Nat. Commun.">
        <title>The asparagus genome sheds light on the origin and evolution of a young Y chromosome.</title>
        <authorList>
            <person name="Harkess A."/>
            <person name="Zhou J."/>
            <person name="Xu C."/>
            <person name="Bowers J.E."/>
            <person name="Van der Hulst R."/>
            <person name="Ayyampalayam S."/>
            <person name="Mercati F."/>
            <person name="Riccardi P."/>
            <person name="McKain M.R."/>
            <person name="Kakrana A."/>
            <person name="Tang H."/>
            <person name="Ray J."/>
            <person name="Groenendijk J."/>
            <person name="Arikit S."/>
            <person name="Mathioni S.M."/>
            <person name="Nakano M."/>
            <person name="Shan H."/>
            <person name="Telgmann-Rauber A."/>
            <person name="Kanno A."/>
            <person name="Yue Z."/>
            <person name="Chen H."/>
            <person name="Li W."/>
            <person name="Chen Y."/>
            <person name="Xu X."/>
            <person name="Zhang Y."/>
            <person name="Luo S."/>
            <person name="Chen H."/>
            <person name="Gao J."/>
            <person name="Mao Z."/>
            <person name="Pires J.C."/>
            <person name="Luo M."/>
            <person name="Kudrna D."/>
            <person name="Wing R.A."/>
            <person name="Meyers B.C."/>
            <person name="Yi K."/>
            <person name="Kong H."/>
            <person name="Lavrijsen P."/>
            <person name="Sunseri F."/>
            <person name="Falavigna A."/>
            <person name="Ye Y."/>
            <person name="Leebens-Mack J.H."/>
            <person name="Chen G."/>
        </authorList>
    </citation>
    <scope>NUCLEOTIDE SEQUENCE [LARGE SCALE GENOMIC DNA]</scope>
    <source>
        <strain evidence="3">cv. DH0086</strain>
    </source>
</reference>
<dbReference type="EMBL" id="CM007385">
    <property type="protein sequence ID" value="ONK70165.1"/>
    <property type="molecule type" value="Genomic_DNA"/>
</dbReference>
<evidence type="ECO:0000256" key="1">
    <source>
        <dbReference type="SAM" id="MobiDB-lite"/>
    </source>
</evidence>
<dbReference type="AlphaFoldDB" id="A0A5P1EVR1"/>
<accession>A0A5P1EVR1</accession>
<dbReference type="PANTHER" id="PTHR12507">
    <property type="entry name" value="REDUCED GROWTH PHENOTYPE 1 RGP1, YEAST -RELATED"/>
    <property type="match status" value="1"/>
</dbReference>
<keyword evidence="3" id="KW-1185">Reference proteome</keyword>
<gene>
    <name evidence="2" type="ORF">A4U43_C05F30940</name>
</gene>
<evidence type="ECO:0000313" key="3">
    <source>
        <dbReference type="Proteomes" id="UP000243459"/>
    </source>
</evidence>
<sequence>MLARSQSSISQSQSRKFPNSPIPTEDKESPHATGSRDAASEGFIRGRSYNIRIDDQVLLRFSPKNSDSTYYFGDMIGGTLTFFHGGVRRCLEVSVTLETSETINQRFVHPSRKSSLKIKKVQSDHHEVVADLVQSSFLFSIPVDGPMTFSTPYISVQWFLRFEFFTTPKYVDLNRYEHPLLVETREKGDWVLPINVCAPPLRTQHARTEKPLAFGNLFRF</sequence>
<dbReference type="InterPro" id="IPR014848">
    <property type="entry name" value="Rgp1"/>
</dbReference>
<dbReference type="Gramene" id="ONK70165">
    <property type="protein sequence ID" value="ONK70165"/>
    <property type="gene ID" value="A4U43_C05F30940"/>
</dbReference>
<dbReference type="OMA" id="HNEYHEV"/>
<feature type="compositionally biased region" description="Low complexity" evidence="1">
    <location>
        <begin position="1"/>
        <end position="14"/>
    </location>
</feature>
<feature type="region of interest" description="Disordered" evidence="1">
    <location>
        <begin position="1"/>
        <end position="39"/>
    </location>
</feature>
<organism evidence="2 3">
    <name type="scientific">Asparagus officinalis</name>
    <name type="common">Garden asparagus</name>
    <dbReference type="NCBI Taxonomy" id="4686"/>
    <lineage>
        <taxon>Eukaryota</taxon>
        <taxon>Viridiplantae</taxon>
        <taxon>Streptophyta</taxon>
        <taxon>Embryophyta</taxon>
        <taxon>Tracheophyta</taxon>
        <taxon>Spermatophyta</taxon>
        <taxon>Magnoliopsida</taxon>
        <taxon>Liliopsida</taxon>
        <taxon>Asparagales</taxon>
        <taxon>Asparagaceae</taxon>
        <taxon>Asparagoideae</taxon>
        <taxon>Asparagus</taxon>
    </lineage>
</organism>
<dbReference type="Proteomes" id="UP000243459">
    <property type="component" value="Chromosome 5"/>
</dbReference>
<evidence type="ECO:0000313" key="2">
    <source>
        <dbReference type="EMBL" id="ONK70165.1"/>
    </source>
</evidence>